<dbReference type="PANTHER" id="PTHR44086">
    <property type="entry name" value="THIOSULFATE SULFURTRANSFERASE RDL2, MITOCHONDRIAL-RELATED"/>
    <property type="match status" value="1"/>
</dbReference>
<name>A0AAD9N719_9ANNE</name>
<dbReference type="AlphaFoldDB" id="A0AAD9N719"/>
<dbReference type="PROSITE" id="PS50206">
    <property type="entry name" value="RHODANESE_3"/>
    <property type="match status" value="1"/>
</dbReference>
<dbReference type="SMART" id="SM00450">
    <property type="entry name" value="RHOD"/>
    <property type="match status" value="1"/>
</dbReference>
<evidence type="ECO:0000313" key="3">
    <source>
        <dbReference type="Proteomes" id="UP001208570"/>
    </source>
</evidence>
<evidence type="ECO:0000259" key="1">
    <source>
        <dbReference type="PROSITE" id="PS50206"/>
    </source>
</evidence>
<dbReference type="EMBL" id="JAODUP010000183">
    <property type="protein sequence ID" value="KAK2157883.1"/>
    <property type="molecule type" value="Genomic_DNA"/>
</dbReference>
<sequence>MMIMLLSREMAVAVLRNAVRLSTAAARHGLSSRAVPLRTGRMLAAVPLLINHNFNSKINICSKSAFAENLNIADILYGVLHKSLFLVDIREPAEIKETGKIGKAINIPMNEIEEAFSLSYVDFEAKYHVTKPSVMSERVVIYCEKGKLDEEVAEKLRNLGFNKVKCFPGGFKEWNDVILGDVVSLEESQPMIEGTRHYWSGF</sequence>
<dbReference type="Pfam" id="PF00581">
    <property type="entry name" value="Rhodanese"/>
    <property type="match status" value="1"/>
</dbReference>
<evidence type="ECO:0000313" key="2">
    <source>
        <dbReference type="EMBL" id="KAK2157883.1"/>
    </source>
</evidence>
<feature type="domain" description="Rhodanese" evidence="1">
    <location>
        <begin position="80"/>
        <end position="183"/>
    </location>
</feature>
<organism evidence="2 3">
    <name type="scientific">Paralvinella palmiformis</name>
    <dbReference type="NCBI Taxonomy" id="53620"/>
    <lineage>
        <taxon>Eukaryota</taxon>
        <taxon>Metazoa</taxon>
        <taxon>Spiralia</taxon>
        <taxon>Lophotrochozoa</taxon>
        <taxon>Annelida</taxon>
        <taxon>Polychaeta</taxon>
        <taxon>Sedentaria</taxon>
        <taxon>Canalipalpata</taxon>
        <taxon>Terebellida</taxon>
        <taxon>Terebelliformia</taxon>
        <taxon>Alvinellidae</taxon>
        <taxon>Paralvinella</taxon>
    </lineage>
</organism>
<gene>
    <name evidence="2" type="ORF">LSH36_183g02049</name>
</gene>
<dbReference type="InterPro" id="IPR001763">
    <property type="entry name" value="Rhodanese-like_dom"/>
</dbReference>
<dbReference type="SUPFAM" id="SSF52821">
    <property type="entry name" value="Rhodanese/Cell cycle control phosphatase"/>
    <property type="match status" value="1"/>
</dbReference>
<dbReference type="Gene3D" id="3.40.250.10">
    <property type="entry name" value="Rhodanese-like domain"/>
    <property type="match status" value="1"/>
</dbReference>
<protein>
    <recommendedName>
        <fullName evidence="1">Rhodanese domain-containing protein</fullName>
    </recommendedName>
</protein>
<accession>A0AAD9N719</accession>
<dbReference type="InterPro" id="IPR036873">
    <property type="entry name" value="Rhodanese-like_dom_sf"/>
</dbReference>
<dbReference type="Proteomes" id="UP001208570">
    <property type="component" value="Unassembled WGS sequence"/>
</dbReference>
<comment type="caution">
    <text evidence="2">The sequence shown here is derived from an EMBL/GenBank/DDBJ whole genome shotgun (WGS) entry which is preliminary data.</text>
</comment>
<dbReference type="PANTHER" id="PTHR44086:SF10">
    <property type="entry name" value="THIOSULFATE SULFURTRANSFERASE_RHODANESE-LIKE DOMAIN-CONTAINING PROTEIN 3"/>
    <property type="match status" value="1"/>
</dbReference>
<proteinExistence type="predicted"/>
<reference evidence="2" key="1">
    <citation type="journal article" date="2023" name="Mol. Biol. Evol.">
        <title>Third-Generation Sequencing Reveals the Adaptive Role of the Epigenome in Three Deep-Sea Polychaetes.</title>
        <authorList>
            <person name="Perez M."/>
            <person name="Aroh O."/>
            <person name="Sun Y."/>
            <person name="Lan Y."/>
            <person name="Juniper S.K."/>
            <person name="Young C.R."/>
            <person name="Angers B."/>
            <person name="Qian P.Y."/>
        </authorList>
    </citation>
    <scope>NUCLEOTIDE SEQUENCE</scope>
    <source>
        <strain evidence="2">P08H-3</strain>
    </source>
</reference>
<keyword evidence="3" id="KW-1185">Reference proteome</keyword>